<proteinExistence type="predicted"/>
<evidence type="ECO:0008006" key="4">
    <source>
        <dbReference type="Google" id="ProtNLM"/>
    </source>
</evidence>
<accession>A0A3P9MAF5</accession>
<reference evidence="2 3" key="2">
    <citation type="submission" date="2017-04" db="EMBL/GenBank/DDBJ databases">
        <title>CpG methylation of centromeres and impact of large insertions on vertebrate speciation.</title>
        <authorList>
            <person name="Ichikawa K."/>
            <person name="Yoshimura J."/>
            <person name="Morishita S."/>
        </authorList>
    </citation>
    <scope>NUCLEOTIDE SEQUENCE</scope>
    <source>
        <strain evidence="2 3">HNI</strain>
    </source>
</reference>
<evidence type="ECO:0000256" key="1">
    <source>
        <dbReference type="SAM" id="MobiDB-lite"/>
    </source>
</evidence>
<dbReference type="Proteomes" id="UP000265180">
    <property type="component" value="Chromosome 8"/>
</dbReference>
<feature type="region of interest" description="Disordered" evidence="1">
    <location>
        <begin position="165"/>
        <end position="209"/>
    </location>
</feature>
<feature type="compositionally biased region" description="Polar residues" evidence="1">
    <location>
        <begin position="103"/>
        <end position="115"/>
    </location>
</feature>
<evidence type="ECO:0000313" key="3">
    <source>
        <dbReference type="Proteomes" id="UP000265180"/>
    </source>
</evidence>
<reference evidence="2" key="4">
    <citation type="submission" date="2025-09" db="UniProtKB">
        <authorList>
            <consortium name="Ensembl"/>
        </authorList>
    </citation>
    <scope>IDENTIFICATION</scope>
    <source>
        <strain evidence="2">HNI</strain>
    </source>
</reference>
<sequence>MDLAGSQSQRLATLNQTLQDTLPWNPEKPASCSTPNAGSTWSEVVVRGYQNGPSRSLSTQAPGLNLVNRFAALADDNQAGESPQRPPLNPKLSAVTHEAEPSATPQNMDPNSSASVIPRRPGVERQIKMDTEINISRKSPVTSHRSSTSSRRRILLKNAVLRRRPGGLPSLESQRSISPTEQKHKKEASPVQPSGVDSANSEPHMPPHRPLFAPTTLIVGDSIIRHVRFFNDLIRLLGMSTWLQAACLTQKCCFIDNFNLFWNRTSFYCLDGTHPNRMGSSILSANIRYAVQTIPRD</sequence>
<organism evidence="2 3">
    <name type="scientific">Oryzias latipes</name>
    <name type="common">Japanese rice fish</name>
    <name type="synonym">Japanese killifish</name>
    <dbReference type="NCBI Taxonomy" id="8090"/>
    <lineage>
        <taxon>Eukaryota</taxon>
        <taxon>Metazoa</taxon>
        <taxon>Chordata</taxon>
        <taxon>Craniata</taxon>
        <taxon>Vertebrata</taxon>
        <taxon>Euteleostomi</taxon>
        <taxon>Actinopterygii</taxon>
        <taxon>Neopterygii</taxon>
        <taxon>Teleostei</taxon>
        <taxon>Neoteleostei</taxon>
        <taxon>Acanthomorphata</taxon>
        <taxon>Ovalentaria</taxon>
        <taxon>Atherinomorphae</taxon>
        <taxon>Beloniformes</taxon>
        <taxon>Adrianichthyidae</taxon>
        <taxon>Oryziinae</taxon>
        <taxon>Oryzias</taxon>
    </lineage>
</organism>
<feature type="compositionally biased region" description="Polar residues" evidence="1">
    <location>
        <begin position="191"/>
        <end position="201"/>
    </location>
</feature>
<name>A0A3P9MAF5_ORYLA</name>
<protein>
    <recommendedName>
        <fullName evidence="4">SGNH hydrolase-type esterase domain-containing protein</fullName>
    </recommendedName>
</protein>
<feature type="region of interest" description="Disordered" evidence="1">
    <location>
        <begin position="19"/>
        <end position="38"/>
    </location>
</feature>
<dbReference type="Ensembl" id="ENSORLT00020032586.1">
    <property type="protein sequence ID" value="ENSORLP00020030021.1"/>
    <property type="gene ID" value="ENSORLG00020014270.1"/>
</dbReference>
<dbReference type="Gene3D" id="3.40.50.12700">
    <property type="match status" value="1"/>
</dbReference>
<feature type="region of interest" description="Disordered" evidence="1">
    <location>
        <begin position="77"/>
        <end position="152"/>
    </location>
</feature>
<evidence type="ECO:0000313" key="2">
    <source>
        <dbReference type="Ensembl" id="ENSORLP00020030021.1"/>
    </source>
</evidence>
<reference evidence="2" key="3">
    <citation type="submission" date="2025-08" db="UniProtKB">
        <authorList>
            <consortium name="Ensembl"/>
        </authorList>
    </citation>
    <scope>IDENTIFICATION</scope>
    <source>
        <strain evidence="2">HNI</strain>
    </source>
</reference>
<dbReference type="SUPFAM" id="SSF52266">
    <property type="entry name" value="SGNH hydrolase"/>
    <property type="match status" value="1"/>
</dbReference>
<feature type="compositionally biased region" description="Polar residues" evidence="1">
    <location>
        <begin position="171"/>
        <end position="180"/>
    </location>
</feature>
<reference key="1">
    <citation type="journal article" date="2007" name="Nature">
        <title>The medaka draft genome and insights into vertebrate genome evolution.</title>
        <authorList>
            <person name="Kasahara M."/>
            <person name="Naruse K."/>
            <person name="Sasaki S."/>
            <person name="Nakatani Y."/>
            <person name="Qu W."/>
            <person name="Ahsan B."/>
            <person name="Yamada T."/>
            <person name="Nagayasu Y."/>
            <person name="Doi K."/>
            <person name="Kasai Y."/>
            <person name="Jindo T."/>
            <person name="Kobayashi D."/>
            <person name="Shimada A."/>
            <person name="Toyoda A."/>
            <person name="Kuroki Y."/>
            <person name="Fujiyama A."/>
            <person name="Sasaki T."/>
            <person name="Shimizu A."/>
            <person name="Asakawa S."/>
            <person name="Shimizu N."/>
            <person name="Hashimoto S."/>
            <person name="Yang J."/>
            <person name="Lee Y."/>
            <person name="Matsushima K."/>
            <person name="Sugano S."/>
            <person name="Sakaizumi M."/>
            <person name="Narita T."/>
            <person name="Ohishi K."/>
            <person name="Haga S."/>
            <person name="Ohta F."/>
            <person name="Nomoto H."/>
            <person name="Nogata K."/>
            <person name="Morishita T."/>
            <person name="Endo T."/>
            <person name="Shin-I T."/>
            <person name="Takeda H."/>
            <person name="Morishita S."/>
            <person name="Kohara Y."/>
        </authorList>
    </citation>
    <scope>NUCLEOTIDE SEQUENCE [LARGE SCALE GENOMIC DNA]</scope>
    <source>
        <strain>Hd-rR</strain>
    </source>
</reference>
<feature type="compositionally biased region" description="Basic and acidic residues" evidence="1">
    <location>
        <begin position="121"/>
        <end position="131"/>
    </location>
</feature>
<dbReference type="AlphaFoldDB" id="A0A3P9MAF5"/>